<evidence type="ECO:0000313" key="1">
    <source>
        <dbReference type="EMBL" id="TGX99758.1"/>
    </source>
</evidence>
<dbReference type="Proteomes" id="UP000307720">
    <property type="component" value="Unassembled WGS sequence"/>
</dbReference>
<protein>
    <submittedName>
        <fullName evidence="1">Uncharacterized protein</fullName>
    </submittedName>
</protein>
<accession>A0AC61R3X1</accession>
<organism evidence="1 2">
    <name type="scientific">Hominisplanchenecus murintestinalis</name>
    <dbReference type="NCBI Taxonomy" id="2941517"/>
    <lineage>
        <taxon>Bacteria</taxon>
        <taxon>Bacillati</taxon>
        <taxon>Bacillota</taxon>
        <taxon>Clostridia</taxon>
        <taxon>Lachnospirales</taxon>
        <taxon>Lachnospiraceae</taxon>
        <taxon>Hominisplanchenecus</taxon>
    </lineage>
</organism>
<sequence>MKKKLAVLTLAAAVAFSSAACGESGSGSGAASQEAGNQETTSQGAANQETASQETGKQETENKSETSAPADAQEVADAPDNGEPTGDLKEAWEDVILASPVIEGRTVSYGPITMELPEGYVVEDKSSATPTFYAVDALQSEYTPHIGFSGSGMNVFTSDSAENQKTMENQTKKNLEEIEGAEYQGMTSYEETMLGEYHVARAAVSYTYNSMALVCESYAVYEKMDEMGNGVMIEYYGLENDTEHLEAARAAMDSVALLSGAYERGSLVDKISDWSLMFDSASGNALAVEGTKVTYGPLQIDLPEGYTASDETAESPVFYGPDGSSNFSFNFSEDSYYLLSDKNYIENIFTETLSGLGYENIEMGPVETRDINGHSAYGTVFAFDAEGTEAAEAMYIIFESTDELYTPVLTVTYVGGVENAEAIDAAFESIKIIK</sequence>
<comment type="caution">
    <text evidence="1">The sequence shown here is derived from an EMBL/GenBank/DDBJ whole genome shotgun (WGS) entry which is preliminary data.</text>
</comment>
<reference evidence="1" key="1">
    <citation type="submission" date="2019-04" db="EMBL/GenBank/DDBJ databases">
        <title>Microbes associate with the intestines of laboratory mice.</title>
        <authorList>
            <person name="Navarre W."/>
            <person name="Wong E."/>
            <person name="Huang K."/>
            <person name="Tropini C."/>
            <person name="Ng K."/>
            <person name="Yu B."/>
        </authorList>
    </citation>
    <scope>NUCLEOTIDE SEQUENCE</scope>
    <source>
        <strain evidence="1">NM72_1-8</strain>
    </source>
</reference>
<evidence type="ECO:0000313" key="2">
    <source>
        <dbReference type="Proteomes" id="UP000307720"/>
    </source>
</evidence>
<dbReference type="EMBL" id="SRZB01000005">
    <property type="protein sequence ID" value="TGX99758.1"/>
    <property type="molecule type" value="Genomic_DNA"/>
</dbReference>
<name>A0AC61R3X1_9FIRM</name>
<proteinExistence type="predicted"/>
<gene>
    <name evidence="1" type="ORF">E5357_04575</name>
</gene>
<keyword evidence="2" id="KW-1185">Reference proteome</keyword>